<dbReference type="AlphaFoldDB" id="A0A3N6LQG5"/>
<feature type="compositionally biased region" description="Acidic residues" evidence="1">
    <location>
        <begin position="305"/>
        <end position="325"/>
    </location>
</feature>
<protein>
    <recommendedName>
        <fullName evidence="4">DUF4129 domain-containing protein</fullName>
    </recommendedName>
</protein>
<accession>A0A3N6LQG5</accession>
<gene>
    <name evidence="2" type="ORF">EA473_18890</name>
</gene>
<evidence type="ECO:0008006" key="4">
    <source>
        <dbReference type="Google" id="ProtNLM"/>
    </source>
</evidence>
<feature type="compositionally biased region" description="Gly residues" evidence="1">
    <location>
        <begin position="84"/>
        <end position="100"/>
    </location>
</feature>
<feature type="compositionally biased region" description="Acidic residues" evidence="1">
    <location>
        <begin position="222"/>
        <end position="272"/>
    </location>
</feature>
<feature type="region of interest" description="Disordered" evidence="1">
    <location>
        <begin position="574"/>
        <end position="605"/>
    </location>
</feature>
<reference evidence="2 3" key="1">
    <citation type="submission" date="2018-10" db="EMBL/GenBank/DDBJ databases">
        <title>Natrarchaeobius chitinivorans gen. nov., sp. nov., and Natrarchaeobius haloalkaliphilus sp. nov., alkaliphilic, chitin-utilizing haloarchaea from hypersaline alkaline lakes.</title>
        <authorList>
            <person name="Sorokin D.Y."/>
            <person name="Elcheninov A.G."/>
            <person name="Kostrikina N.A."/>
            <person name="Bale N.J."/>
            <person name="Sinninghe Damste J.S."/>
            <person name="Khijniak T.V."/>
            <person name="Kublanov I.V."/>
            <person name="Toshchakov S.V."/>
        </authorList>
    </citation>
    <scope>NUCLEOTIDE SEQUENCE [LARGE SCALE GENOMIC DNA]</scope>
    <source>
        <strain evidence="2 3">AArcht4T</strain>
    </source>
</reference>
<dbReference type="OrthoDB" id="206550at2157"/>
<feature type="compositionally biased region" description="Acidic residues" evidence="1">
    <location>
        <begin position="163"/>
        <end position="176"/>
    </location>
</feature>
<proteinExistence type="predicted"/>
<organism evidence="2 3">
    <name type="scientific">Natrarchaeobius chitinivorans</name>
    <dbReference type="NCBI Taxonomy" id="1679083"/>
    <lineage>
        <taxon>Archaea</taxon>
        <taxon>Methanobacteriati</taxon>
        <taxon>Methanobacteriota</taxon>
        <taxon>Stenosarchaea group</taxon>
        <taxon>Halobacteria</taxon>
        <taxon>Halobacteriales</taxon>
        <taxon>Natrialbaceae</taxon>
        <taxon>Natrarchaeobius</taxon>
    </lineage>
</organism>
<evidence type="ECO:0000313" key="2">
    <source>
        <dbReference type="EMBL" id="RQG91853.1"/>
    </source>
</evidence>
<evidence type="ECO:0000313" key="3">
    <source>
        <dbReference type="Proteomes" id="UP000282323"/>
    </source>
</evidence>
<sequence>MAAGSNAGRRLLAAVAVVCAVGGLLLAASAMPMLAGNSPAHTLLTDESAEPTAQDGFQSAESHGSPADSLESRDDSGDREGTADHGGTGEASAGGPGDGGDTTALEGGPGGDAQFADGESGTAERIAGGALYGLATLFSAIGGDWLAGADEPAAGEFAGSEVADAEERLEEGEPADAETRAGESESAESGMGGEFGALLTGEDDPDALEAGVGEERLGGGEFPDEDGTTADELTADDEERTLADDFEPGEMEDLESGETADLEDEPEGDGPDMGDGGVSGAEDEFTGADPDGDQDDFTRGAAEFGDGDAELEDGDSTAGSDETETGGDAAAVGDDAFEGGDARTDAEQFDDPPPDGASDEDEAATSTAESSGPDEPDAGGESTLEDAVSAPSTTTLLAAVLALALPIVGYVLYAWDDPIGTLQAIPGRVVSAVMAGVVACSEALERAVGALRGVRSIAELPGLVLAGIVAVVGSVRLRVRDTGSSLGVFDGDGGNAQEVPATDSQIGARERIREAFEDVIDASSMYRSRVATATPADVARSAKRAGAPSDPVETITGAFRDVEYGARDPEAYVDPTTAAHDRLRTELVGDAGEESDTGSTEASDE</sequence>
<dbReference type="EMBL" id="REGA01000020">
    <property type="protein sequence ID" value="RQG91853.1"/>
    <property type="molecule type" value="Genomic_DNA"/>
</dbReference>
<dbReference type="Proteomes" id="UP000282323">
    <property type="component" value="Unassembled WGS sequence"/>
</dbReference>
<keyword evidence="3" id="KW-1185">Reference proteome</keyword>
<feature type="compositionally biased region" description="Acidic residues" evidence="1">
    <location>
        <begin position="591"/>
        <end position="605"/>
    </location>
</feature>
<feature type="region of interest" description="Disordered" evidence="1">
    <location>
        <begin position="157"/>
        <end position="387"/>
    </location>
</feature>
<feature type="region of interest" description="Disordered" evidence="1">
    <location>
        <begin position="51"/>
        <end position="118"/>
    </location>
</feature>
<comment type="caution">
    <text evidence="2">The sequence shown here is derived from an EMBL/GenBank/DDBJ whole genome shotgun (WGS) entry which is preliminary data.</text>
</comment>
<feature type="compositionally biased region" description="Basic and acidic residues" evidence="1">
    <location>
        <begin position="70"/>
        <end position="83"/>
    </location>
</feature>
<dbReference type="RefSeq" id="WP_124197130.1">
    <property type="nucleotide sequence ID" value="NZ_REGA01000020.1"/>
</dbReference>
<evidence type="ECO:0000256" key="1">
    <source>
        <dbReference type="SAM" id="MobiDB-lite"/>
    </source>
</evidence>
<feature type="compositionally biased region" description="Acidic residues" evidence="1">
    <location>
        <begin position="347"/>
        <end position="363"/>
    </location>
</feature>
<feature type="compositionally biased region" description="Acidic residues" evidence="1">
    <location>
        <begin position="281"/>
        <end position="295"/>
    </location>
</feature>
<name>A0A3N6LQG5_NATCH</name>